<dbReference type="EMBL" id="OU015566">
    <property type="protein sequence ID" value="CAG5104565.1"/>
    <property type="molecule type" value="Genomic_DNA"/>
</dbReference>
<dbReference type="Proteomes" id="UP001158576">
    <property type="component" value="Chromosome 1"/>
</dbReference>
<protein>
    <submittedName>
        <fullName evidence="2">Oidioi.mRNA.OKI2018_I69.chr1.g1341.t1.cds</fullName>
    </submittedName>
</protein>
<evidence type="ECO:0000313" key="3">
    <source>
        <dbReference type="Proteomes" id="UP001158576"/>
    </source>
</evidence>
<name>A0ABN7SSU6_OIKDI</name>
<reference evidence="2 3" key="1">
    <citation type="submission" date="2021-04" db="EMBL/GenBank/DDBJ databases">
        <authorList>
            <person name="Bliznina A."/>
        </authorList>
    </citation>
    <scope>NUCLEOTIDE SEQUENCE [LARGE SCALE GENOMIC DNA]</scope>
</reference>
<proteinExistence type="predicted"/>
<organism evidence="2 3">
    <name type="scientific">Oikopleura dioica</name>
    <name type="common">Tunicate</name>
    <dbReference type="NCBI Taxonomy" id="34765"/>
    <lineage>
        <taxon>Eukaryota</taxon>
        <taxon>Metazoa</taxon>
        <taxon>Chordata</taxon>
        <taxon>Tunicata</taxon>
        <taxon>Appendicularia</taxon>
        <taxon>Copelata</taxon>
        <taxon>Oikopleuridae</taxon>
        <taxon>Oikopleura</taxon>
    </lineage>
</organism>
<evidence type="ECO:0000256" key="1">
    <source>
        <dbReference type="SAM" id="Phobius"/>
    </source>
</evidence>
<accession>A0ABN7SSU6</accession>
<keyword evidence="1" id="KW-0472">Membrane</keyword>
<sequence length="364" mass="39423">MIVVLLLGVLIGGLMLGGVAVYLCRQGQEIGENLACKLDFNAAIFGTSSQADDIAFVDERSFTNITALDEEELRRFRRDVDYALVPADDSSDLSMDEFYDLIVDTYVEEDSSDEMVITTTAPIVEILSDDFDVEGSGDEGSSDIQQPPVTSLATATTTVTTTATTTVTTTTSKTTTTPFLATTAKTTAMSTRDTFAVDFEVVADDTVATAAAAAAAATGVEGSGSGDSGEIDIDLVDDFASNSAAKNHGIITYISVSLATVIGYYFALALLKAAQLAWDKHRRCFFIPAASSFDSSFDDMCSSSGDEIVSLHHRRRRGYFQSPILEDDEEEEQEDLIYDYEPMVARNVKNANPTERYKYYSNLV</sequence>
<feature type="transmembrane region" description="Helical" evidence="1">
    <location>
        <begin position="250"/>
        <end position="271"/>
    </location>
</feature>
<evidence type="ECO:0000313" key="2">
    <source>
        <dbReference type="EMBL" id="CAG5104565.1"/>
    </source>
</evidence>
<keyword evidence="3" id="KW-1185">Reference proteome</keyword>
<keyword evidence="1" id="KW-1133">Transmembrane helix</keyword>
<keyword evidence="1" id="KW-0812">Transmembrane</keyword>
<gene>
    <name evidence="2" type="ORF">OKIOD_LOCUS10106</name>
</gene>